<dbReference type="Gene3D" id="1.10.10.60">
    <property type="entry name" value="Homeodomain-like"/>
    <property type="match status" value="1"/>
</dbReference>
<dbReference type="EMBL" id="CP002657">
    <property type="protein sequence ID" value="AEB83953.1"/>
    <property type="molecule type" value="Genomic_DNA"/>
</dbReference>
<keyword evidence="1" id="KW-0233">DNA recombination</keyword>
<dbReference type="GO" id="GO:0006310">
    <property type="term" value="P:DNA recombination"/>
    <property type="evidence" value="ECO:0007669"/>
    <property type="project" value="UniProtKB-KW"/>
</dbReference>
<keyword evidence="4" id="KW-1185">Reference proteome</keyword>
<dbReference type="Gene3D" id="3.30.420.10">
    <property type="entry name" value="Ribonuclease H-like superfamily/Ribonuclease H"/>
    <property type="match status" value="1"/>
</dbReference>
<dbReference type="OrthoDB" id="9803231at2"/>
<dbReference type="eggNOG" id="COG2826">
    <property type="taxonomic scope" value="Bacteria"/>
</dbReference>
<evidence type="ECO:0000313" key="3">
    <source>
        <dbReference type="EMBL" id="AEB83953.1"/>
    </source>
</evidence>
<dbReference type="PANTHER" id="PTHR10948:SF23">
    <property type="entry name" value="TRANSPOSASE INSI FOR INSERTION SEQUENCE ELEMENT IS30A-RELATED"/>
    <property type="match status" value="1"/>
</dbReference>
<dbReference type="InterPro" id="IPR025246">
    <property type="entry name" value="IS30-like_HTH"/>
</dbReference>
<dbReference type="RefSeq" id="WP_013721741.1">
    <property type="nucleotide sequence ID" value="NC_015422.1"/>
</dbReference>
<reference evidence="3 4" key="1">
    <citation type="journal article" date="2011" name="J. Bacteriol.">
        <title>Genome Sequences of Alicycliphilus denitrificans Strains BC and K601T.</title>
        <authorList>
            <person name="Oosterkamp M.J."/>
            <person name="Veuskens T."/>
            <person name="Plugge C.M."/>
            <person name="Langenhoff A.A."/>
            <person name="Gerritse J."/>
            <person name="van Berkel W.J."/>
            <person name="Pieper D.H."/>
            <person name="Junca H."/>
            <person name="Goodwin L.A."/>
            <person name="Daligault H.E."/>
            <person name="Bruce D.C."/>
            <person name="Detter J.C."/>
            <person name="Tapia R."/>
            <person name="Han C.S."/>
            <person name="Land M.L."/>
            <person name="Hauser L.J."/>
            <person name="Smidt H."/>
            <person name="Stams A.J."/>
        </authorList>
    </citation>
    <scope>NUCLEOTIDE SEQUENCE [LARGE SCALE GENOMIC DNA]</scope>
    <source>
        <strain evidence="4">DSM 14773 / CIP 107495 / K601</strain>
    </source>
</reference>
<dbReference type="GO" id="GO:0015074">
    <property type="term" value="P:DNA integration"/>
    <property type="evidence" value="ECO:0007669"/>
    <property type="project" value="InterPro"/>
</dbReference>
<dbReference type="InterPro" id="IPR036397">
    <property type="entry name" value="RNaseH_sf"/>
</dbReference>
<dbReference type="PANTHER" id="PTHR10948">
    <property type="entry name" value="TRANSPOSASE"/>
    <property type="match status" value="1"/>
</dbReference>
<dbReference type="AlphaFoldDB" id="F4GG83"/>
<dbReference type="InterPro" id="IPR051917">
    <property type="entry name" value="Transposase-Integrase"/>
</dbReference>
<dbReference type="PROSITE" id="PS50994">
    <property type="entry name" value="INTEGRASE"/>
    <property type="match status" value="1"/>
</dbReference>
<feature type="domain" description="Integrase catalytic" evidence="2">
    <location>
        <begin position="147"/>
        <end position="308"/>
    </location>
</feature>
<evidence type="ECO:0000313" key="4">
    <source>
        <dbReference type="Proteomes" id="UP000007938"/>
    </source>
</evidence>
<dbReference type="InterPro" id="IPR053392">
    <property type="entry name" value="Transposase_IS30-like"/>
</dbReference>
<dbReference type="Pfam" id="PF13936">
    <property type="entry name" value="HTH_38"/>
    <property type="match status" value="1"/>
</dbReference>
<dbReference type="GO" id="GO:0004803">
    <property type="term" value="F:transposase activity"/>
    <property type="evidence" value="ECO:0007669"/>
    <property type="project" value="TreeGrafter"/>
</dbReference>
<dbReference type="NCBIfam" id="NF033563">
    <property type="entry name" value="transpos_IS30"/>
    <property type="match status" value="1"/>
</dbReference>
<reference evidence="3 4" key="2">
    <citation type="submission" date="2011-04" db="EMBL/GenBank/DDBJ databases">
        <title>Complete sequence of chromosome of Alicycliphilus denitrificans K601.</title>
        <authorList>
            <consortium name="US DOE Joint Genome Institute"/>
            <person name="Lucas S."/>
            <person name="Han J."/>
            <person name="Lapidus A."/>
            <person name="Cheng J.-F."/>
            <person name="Goodwin L."/>
            <person name="Pitluck S."/>
            <person name="Peters L."/>
            <person name="Zeytun A."/>
            <person name="Detter J.C."/>
            <person name="Han C."/>
            <person name="Tapia R."/>
            <person name="Land M."/>
            <person name="Hauser L."/>
            <person name="Kyrpides N."/>
            <person name="Ivanova N."/>
            <person name="Mikhailova N."/>
            <person name="Pagani I."/>
            <person name="Oosterkamp M."/>
            <person name="Pieper D."/>
            <person name="van Berkel W."/>
            <person name="Langenhoff A."/>
            <person name="Smidt H."/>
            <person name="Stams A."/>
            <person name="Woyke T."/>
        </authorList>
    </citation>
    <scope>NUCLEOTIDE SEQUENCE [LARGE SCALE GENOMIC DNA]</scope>
    <source>
        <strain evidence="4">DSM 14773 / CIP 107495 / K601</strain>
    </source>
</reference>
<dbReference type="SUPFAM" id="SSF46689">
    <property type="entry name" value="Homeodomain-like"/>
    <property type="match status" value="1"/>
</dbReference>
<dbReference type="InterPro" id="IPR009057">
    <property type="entry name" value="Homeodomain-like_sf"/>
</dbReference>
<accession>F4GG83</accession>
<dbReference type="InterPro" id="IPR012337">
    <property type="entry name" value="RNaseH-like_sf"/>
</dbReference>
<gene>
    <name evidence="3" type="ordered locus">Alide2_1560</name>
</gene>
<proteinExistence type="predicted"/>
<dbReference type="GO" id="GO:0005829">
    <property type="term" value="C:cytosol"/>
    <property type="evidence" value="ECO:0007669"/>
    <property type="project" value="TreeGrafter"/>
</dbReference>
<protein>
    <submittedName>
        <fullName evidence="3">Integrase catalytic region</fullName>
    </submittedName>
</protein>
<dbReference type="SUPFAM" id="SSF53098">
    <property type="entry name" value="Ribonuclease H-like"/>
    <property type="match status" value="1"/>
</dbReference>
<evidence type="ECO:0000256" key="1">
    <source>
        <dbReference type="ARBA" id="ARBA00023172"/>
    </source>
</evidence>
<dbReference type="InterPro" id="IPR001584">
    <property type="entry name" value="Integrase_cat-core"/>
</dbReference>
<dbReference type="HOGENOM" id="CLU_035706_0_1_4"/>
<sequence>MNYRHLTLEQRYQIAALHGAGESRKSIAEKIGRHPSTVGRELSRNRCGKAYTASHAHGLATQRRTLASSRSPLAPGVVAELTARLKQEHSPEQIAGRLGLLKAGKVSHTTVYRYARELGLHSHLRQPKRRRGYGQRRTGRFADRKPIQARPPEVAERSRIGDWEGDSVRPARGTGAVITLVERRSGFVRLTWSPDGTADAVSQAIECRMDRLADYIHTITFDRGSEFAEDRRLEKSLKAAIYFADPHSPWQRGCNENLNGLLRQYFPRSRDFSTITMEELQAAEDRLNDRPRKRLGYLTPSEVFFNPNHIALQC</sequence>
<name>F4GG83_ALIDK</name>
<dbReference type="Proteomes" id="UP000007938">
    <property type="component" value="Chromosome"/>
</dbReference>
<dbReference type="GO" id="GO:0032196">
    <property type="term" value="P:transposition"/>
    <property type="evidence" value="ECO:0007669"/>
    <property type="project" value="TreeGrafter"/>
</dbReference>
<dbReference type="KEGG" id="adk:Alide2_1560"/>
<evidence type="ECO:0000259" key="2">
    <source>
        <dbReference type="PROSITE" id="PS50994"/>
    </source>
</evidence>
<dbReference type="GO" id="GO:0003676">
    <property type="term" value="F:nucleic acid binding"/>
    <property type="evidence" value="ECO:0007669"/>
    <property type="project" value="InterPro"/>
</dbReference>
<organism evidence="3 4">
    <name type="scientific">Alicycliphilus denitrificans (strain DSM 14773 / CIP 107495 / K601)</name>
    <dbReference type="NCBI Taxonomy" id="596154"/>
    <lineage>
        <taxon>Bacteria</taxon>
        <taxon>Pseudomonadati</taxon>
        <taxon>Pseudomonadota</taxon>
        <taxon>Betaproteobacteria</taxon>
        <taxon>Burkholderiales</taxon>
        <taxon>Comamonadaceae</taxon>
        <taxon>Alicycliphilus</taxon>
    </lineage>
</organism>